<reference evidence="1" key="1">
    <citation type="submission" date="2020-02" db="EMBL/GenBank/DDBJ databases">
        <title>Draft genome sequence of Candidatus Afipia apatlaquensis IBT-C3, a potential strain for decolorization of textile dyes.</title>
        <authorList>
            <person name="Sanchez-Reyes A."/>
            <person name="Breton-Deval L."/>
            <person name="Mangelson H."/>
            <person name="Sanchez-Flores A."/>
        </authorList>
    </citation>
    <scope>NUCLEOTIDE SEQUENCE [LARGE SCALE GENOMIC DNA]</scope>
    <source>
        <strain evidence="1">IBT-C3</strain>
    </source>
</reference>
<dbReference type="Proteomes" id="UP000480266">
    <property type="component" value="Unassembled WGS sequence"/>
</dbReference>
<accession>A0A7C9VNR6</accession>
<gene>
    <name evidence="1" type="ORF">G4V63_16200</name>
</gene>
<name>A0A7C9VNR6_9BRAD</name>
<dbReference type="AlphaFoldDB" id="A0A7C9VNR6"/>
<dbReference type="EMBL" id="JAAMRR010000823">
    <property type="protein sequence ID" value="NGX96694.1"/>
    <property type="molecule type" value="Genomic_DNA"/>
</dbReference>
<keyword evidence="2" id="KW-1185">Reference proteome</keyword>
<evidence type="ECO:0000313" key="2">
    <source>
        <dbReference type="Proteomes" id="UP000480266"/>
    </source>
</evidence>
<protein>
    <submittedName>
        <fullName evidence="1">Uncharacterized protein</fullName>
    </submittedName>
</protein>
<sequence length="75" mass="8256">MTAGRVKSFADIATKEKKVERHIRLLAPLAFVAPSIVQSIIEGAAPANLTVTELAKSSVHSWRQQHHLLKVSSKR</sequence>
<comment type="caution">
    <text evidence="1">The sequence shown here is derived from an EMBL/GenBank/DDBJ whole genome shotgun (WGS) entry which is preliminary data.</text>
</comment>
<evidence type="ECO:0000313" key="1">
    <source>
        <dbReference type="EMBL" id="NGX96694.1"/>
    </source>
</evidence>
<organism evidence="1 2">
    <name type="scientific">Candidatus Afipia apatlaquensis</name>
    <dbReference type="NCBI Taxonomy" id="2712852"/>
    <lineage>
        <taxon>Bacteria</taxon>
        <taxon>Pseudomonadati</taxon>
        <taxon>Pseudomonadota</taxon>
        <taxon>Alphaproteobacteria</taxon>
        <taxon>Hyphomicrobiales</taxon>
        <taxon>Nitrobacteraceae</taxon>
        <taxon>Afipia</taxon>
    </lineage>
</organism>
<proteinExistence type="predicted"/>